<keyword evidence="2" id="KW-1185">Reference proteome</keyword>
<gene>
    <name evidence="1" type="primary">61</name>
    <name evidence="1" type="ORF">PREAMBLE_61</name>
</gene>
<dbReference type="EMBL" id="KU160659">
    <property type="protein sequence ID" value="ALY09846.1"/>
    <property type="molecule type" value="Genomic_DNA"/>
</dbReference>
<evidence type="ECO:0000313" key="2">
    <source>
        <dbReference type="Proteomes" id="UP000222441"/>
    </source>
</evidence>
<evidence type="ECO:0000313" key="1">
    <source>
        <dbReference type="EMBL" id="ALY09846.1"/>
    </source>
</evidence>
<dbReference type="RefSeq" id="YP_009602863.1">
    <property type="nucleotide sequence ID" value="NC_041944.1"/>
</dbReference>
<dbReference type="Proteomes" id="UP000222441">
    <property type="component" value="Segment"/>
</dbReference>
<protein>
    <submittedName>
        <fullName evidence="1">Uncharacterized protein</fullName>
    </submittedName>
</protein>
<dbReference type="KEGG" id="vg:40078728"/>
<dbReference type="OrthoDB" id="28951at10239"/>
<name>A0A0U4IGI7_9CAUD</name>
<accession>A0A0U4IGI7</accession>
<reference evidence="1 2" key="1">
    <citation type="submission" date="2015-11" db="EMBL/GenBank/DDBJ databases">
        <authorList>
            <person name="Chudoff D."/>
            <person name="Dunbar D."/>
            <person name="Jacobs-Sera D."/>
            <person name="Guerrero C.A."/>
            <person name="Bowman C.A."/>
            <person name="Russell D.A."/>
            <person name="Pope W.H."/>
            <person name="Hatfull G.F."/>
        </authorList>
    </citation>
    <scope>NUCLEOTIDE SEQUENCE [LARGE SCALE GENOMIC DNA]</scope>
</reference>
<proteinExistence type="predicted"/>
<dbReference type="GeneID" id="40078728"/>
<organism evidence="1 2">
    <name type="scientific">Arthrobacter phage Preamble</name>
    <dbReference type="NCBI Taxonomy" id="1772310"/>
    <lineage>
        <taxon>Viruses</taxon>
        <taxon>Duplodnaviria</taxon>
        <taxon>Heunggongvirae</taxon>
        <taxon>Uroviricota</taxon>
        <taxon>Caudoviricetes</taxon>
        <taxon>Korravirus</taxon>
        <taxon>Korravirus preamble</taxon>
    </lineage>
</organism>
<sequence>MSGVRYLIKCEECGACGLHDRPLADGEFWLCSFHQAKLERKLANGR</sequence>